<protein>
    <submittedName>
        <fullName evidence="2">Uncharacterized protein</fullName>
    </submittedName>
</protein>
<keyword evidence="3" id="KW-1185">Reference proteome</keyword>
<sequence>MPSKLLVSQYFAILHVVDLLQKIFSEPIFMLILMNFLHMFSMLSYFISFFKHQFTVVVIGEVVVVIATATLSTVVIIIFASKSPILINPSKRCFKDIKRAGFLRLIKEMGQSCSLLLKEKKCYCLRAMLCSLEKVLFCRYLEPF</sequence>
<feature type="transmembrane region" description="Helical" evidence="1">
    <location>
        <begin position="54"/>
        <end position="80"/>
    </location>
</feature>
<keyword evidence="1" id="KW-0812">Transmembrane</keyword>
<evidence type="ECO:0000313" key="2">
    <source>
        <dbReference type="EMBL" id="GFY42261.1"/>
    </source>
</evidence>
<dbReference type="AlphaFoldDB" id="A0A8X6WY29"/>
<dbReference type="EMBL" id="BMAV01002977">
    <property type="protein sequence ID" value="GFY42261.1"/>
    <property type="molecule type" value="Genomic_DNA"/>
</dbReference>
<evidence type="ECO:0000313" key="3">
    <source>
        <dbReference type="Proteomes" id="UP000886998"/>
    </source>
</evidence>
<feature type="transmembrane region" description="Helical" evidence="1">
    <location>
        <begin position="28"/>
        <end position="47"/>
    </location>
</feature>
<gene>
    <name evidence="2" type="ORF">TNIN_170261</name>
</gene>
<keyword evidence="1" id="KW-0472">Membrane</keyword>
<evidence type="ECO:0000256" key="1">
    <source>
        <dbReference type="SAM" id="Phobius"/>
    </source>
</evidence>
<reference evidence="2" key="1">
    <citation type="submission" date="2020-08" db="EMBL/GenBank/DDBJ databases">
        <title>Multicomponent nature underlies the extraordinary mechanical properties of spider dragline silk.</title>
        <authorList>
            <person name="Kono N."/>
            <person name="Nakamura H."/>
            <person name="Mori M."/>
            <person name="Yoshida Y."/>
            <person name="Ohtoshi R."/>
            <person name="Malay A.D."/>
            <person name="Moran D.A.P."/>
            <person name="Tomita M."/>
            <person name="Numata K."/>
            <person name="Arakawa K."/>
        </authorList>
    </citation>
    <scope>NUCLEOTIDE SEQUENCE</scope>
</reference>
<organism evidence="2 3">
    <name type="scientific">Trichonephila inaurata madagascariensis</name>
    <dbReference type="NCBI Taxonomy" id="2747483"/>
    <lineage>
        <taxon>Eukaryota</taxon>
        <taxon>Metazoa</taxon>
        <taxon>Ecdysozoa</taxon>
        <taxon>Arthropoda</taxon>
        <taxon>Chelicerata</taxon>
        <taxon>Arachnida</taxon>
        <taxon>Araneae</taxon>
        <taxon>Araneomorphae</taxon>
        <taxon>Entelegynae</taxon>
        <taxon>Araneoidea</taxon>
        <taxon>Nephilidae</taxon>
        <taxon>Trichonephila</taxon>
        <taxon>Trichonephila inaurata</taxon>
    </lineage>
</organism>
<accession>A0A8X6WY29</accession>
<keyword evidence="1" id="KW-1133">Transmembrane helix</keyword>
<dbReference type="Proteomes" id="UP000886998">
    <property type="component" value="Unassembled WGS sequence"/>
</dbReference>
<proteinExistence type="predicted"/>
<name>A0A8X6WY29_9ARAC</name>
<comment type="caution">
    <text evidence="2">The sequence shown here is derived from an EMBL/GenBank/DDBJ whole genome shotgun (WGS) entry which is preliminary data.</text>
</comment>